<accession>A0A448X7D2</accession>
<evidence type="ECO:0000313" key="4">
    <source>
        <dbReference type="Proteomes" id="UP000784294"/>
    </source>
</evidence>
<dbReference type="InterPro" id="IPR008207">
    <property type="entry name" value="Sig_transdc_His_kin_Hpt_dom"/>
</dbReference>
<reference evidence="3" key="1">
    <citation type="submission" date="2018-11" db="EMBL/GenBank/DDBJ databases">
        <authorList>
            <consortium name="Pathogen Informatics"/>
        </authorList>
    </citation>
    <scope>NUCLEOTIDE SEQUENCE</scope>
</reference>
<proteinExistence type="predicted"/>
<dbReference type="InterPro" id="IPR036188">
    <property type="entry name" value="FAD/NAD-bd_sf"/>
</dbReference>
<dbReference type="EMBL" id="CAAALY010107392">
    <property type="protein sequence ID" value="VEL29901.1"/>
    <property type="molecule type" value="Genomic_DNA"/>
</dbReference>
<sequence>MLPLAGQGANLGLGDAAALAHQLESAISNGADIGKLRSYINLSILN</sequence>
<comment type="caution">
    <text evidence="3">The sequence shown here is derived from an EMBL/GenBank/DDBJ whole genome shotgun (WGS) entry which is preliminary data.</text>
</comment>
<protein>
    <recommendedName>
        <fullName evidence="2">HPt domain-containing protein</fullName>
    </recommendedName>
</protein>
<feature type="domain" description="HPt" evidence="2">
    <location>
        <begin position="1"/>
        <end position="46"/>
    </location>
</feature>
<evidence type="ECO:0000259" key="2">
    <source>
        <dbReference type="PROSITE" id="PS50894"/>
    </source>
</evidence>
<dbReference type="PROSITE" id="PS50894">
    <property type="entry name" value="HPT"/>
    <property type="match status" value="1"/>
</dbReference>
<comment type="caution">
    <text evidence="1">Lacks conserved residue(s) required for the propagation of feature annotation.</text>
</comment>
<dbReference type="AlphaFoldDB" id="A0A448X7D2"/>
<organism evidence="3 4">
    <name type="scientific">Protopolystoma xenopodis</name>
    <dbReference type="NCBI Taxonomy" id="117903"/>
    <lineage>
        <taxon>Eukaryota</taxon>
        <taxon>Metazoa</taxon>
        <taxon>Spiralia</taxon>
        <taxon>Lophotrochozoa</taxon>
        <taxon>Platyhelminthes</taxon>
        <taxon>Monogenea</taxon>
        <taxon>Polyopisthocotylea</taxon>
        <taxon>Polystomatidea</taxon>
        <taxon>Polystomatidae</taxon>
        <taxon>Protopolystoma</taxon>
    </lineage>
</organism>
<name>A0A448X7D2_9PLAT</name>
<dbReference type="Gene3D" id="3.50.50.60">
    <property type="entry name" value="FAD/NAD(P)-binding domain"/>
    <property type="match status" value="1"/>
</dbReference>
<evidence type="ECO:0000313" key="3">
    <source>
        <dbReference type="EMBL" id="VEL29901.1"/>
    </source>
</evidence>
<dbReference type="Proteomes" id="UP000784294">
    <property type="component" value="Unassembled WGS sequence"/>
</dbReference>
<evidence type="ECO:0000256" key="1">
    <source>
        <dbReference type="PROSITE-ProRule" id="PRU00110"/>
    </source>
</evidence>
<dbReference type="GO" id="GO:0000160">
    <property type="term" value="P:phosphorelay signal transduction system"/>
    <property type="evidence" value="ECO:0007669"/>
    <property type="project" value="InterPro"/>
</dbReference>
<keyword evidence="4" id="KW-1185">Reference proteome</keyword>
<gene>
    <name evidence="3" type="ORF">PXEA_LOCUS23341</name>
</gene>